<dbReference type="Proteomes" id="UP000294562">
    <property type="component" value="Unassembled WGS sequence"/>
</dbReference>
<proteinExistence type="predicted"/>
<dbReference type="Pfam" id="PF14563">
    <property type="entry name" value="DUF4444"/>
    <property type="match status" value="1"/>
</dbReference>
<evidence type="ECO:0000259" key="2">
    <source>
        <dbReference type="Pfam" id="PF16917"/>
    </source>
</evidence>
<protein>
    <submittedName>
        <fullName evidence="3">DUF4444 domain-containing protein</fullName>
    </submittedName>
</protein>
<name>A0A4R6B1P4_9RHOB</name>
<dbReference type="Pfam" id="PF16917">
    <property type="entry name" value="BPL_LplA_LipB_2"/>
    <property type="match status" value="1"/>
</dbReference>
<keyword evidence="4" id="KW-1185">Reference proteome</keyword>
<comment type="caution">
    <text evidence="3">The sequence shown here is derived from an EMBL/GenBank/DDBJ whole genome shotgun (WGS) entry which is preliminary data.</text>
</comment>
<evidence type="ECO:0000259" key="1">
    <source>
        <dbReference type="Pfam" id="PF14563"/>
    </source>
</evidence>
<dbReference type="RefSeq" id="WP_133341736.1">
    <property type="nucleotide sequence ID" value="NZ_SMZO01000007.1"/>
</dbReference>
<dbReference type="OrthoDB" id="7657788at2"/>
<dbReference type="EMBL" id="SMZO01000007">
    <property type="protein sequence ID" value="TDL90587.1"/>
    <property type="molecule type" value="Genomic_DNA"/>
</dbReference>
<feature type="domain" description="DUF4444" evidence="1">
    <location>
        <begin position="201"/>
        <end position="235"/>
    </location>
</feature>
<sequence length="237" mass="24717">MTEQAQNGPAPVFPPLFRGLADPDPFATGCAQARAGVDAGLVLFDLQIDRLSAAIVFAPEVPLADAAVMLPLCGVGFQNAFGAHAPPEVAVHLEWGGALRINGAVAGRLRMASDVSAPHAVPGWLVIGLELAMMGASAAPGTTPDHTNLFDEGCADVDPVLLLEAWVRHTLVWINRWADGDLRGLHAEWSGLVHGIGDPVAGQDGVFLGVDDQFGMLLKQEAGTVGVPLTALLEETQ</sequence>
<feature type="domain" description="BPL/LPL catalytic" evidence="2">
    <location>
        <begin position="13"/>
        <end position="190"/>
    </location>
</feature>
<organism evidence="3 4">
    <name type="scientific">Meridianimarinicoccus aquatilis</name>
    <dbReference type="NCBI Taxonomy" id="2552766"/>
    <lineage>
        <taxon>Bacteria</taxon>
        <taxon>Pseudomonadati</taxon>
        <taxon>Pseudomonadota</taxon>
        <taxon>Alphaproteobacteria</taxon>
        <taxon>Rhodobacterales</taxon>
        <taxon>Paracoccaceae</taxon>
        <taxon>Meridianimarinicoccus</taxon>
    </lineage>
</organism>
<accession>A0A4R6B1P4</accession>
<dbReference type="InterPro" id="IPR004143">
    <property type="entry name" value="BPL_LPL_catalytic"/>
</dbReference>
<evidence type="ECO:0000313" key="4">
    <source>
        <dbReference type="Proteomes" id="UP000294562"/>
    </source>
</evidence>
<dbReference type="Gene3D" id="3.30.930.10">
    <property type="entry name" value="Bira Bifunctional Protein, Domain 2"/>
    <property type="match status" value="1"/>
</dbReference>
<reference evidence="3 4" key="1">
    <citation type="submission" date="2019-03" db="EMBL/GenBank/DDBJ databases">
        <title>Rhodobacteraceae bacterium SM1902, a new member of the family Rhodobacteraceae isolated from Yantai.</title>
        <authorList>
            <person name="Sun Y."/>
        </authorList>
    </citation>
    <scope>NUCLEOTIDE SEQUENCE [LARGE SCALE GENOMIC DNA]</scope>
    <source>
        <strain evidence="3 4">SM1902</strain>
    </source>
</reference>
<evidence type="ECO:0000313" key="3">
    <source>
        <dbReference type="EMBL" id="TDL90587.1"/>
    </source>
</evidence>
<dbReference type="InterPro" id="IPR045864">
    <property type="entry name" value="aa-tRNA-synth_II/BPL/LPL"/>
</dbReference>
<dbReference type="Gene3D" id="2.30.30.100">
    <property type="match status" value="1"/>
</dbReference>
<dbReference type="InterPro" id="IPR028044">
    <property type="entry name" value="DUF4444"/>
</dbReference>
<gene>
    <name evidence="3" type="ORF">E2L05_04710</name>
</gene>
<dbReference type="AlphaFoldDB" id="A0A4R6B1P4"/>